<keyword evidence="8" id="KW-1185">Reference proteome</keyword>
<dbReference type="PANTHER" id="PTHR47959:SF1">
    <property type="entry name" value="ATP-DEPENDENT RNA HELICASE DBPA"/>
    <property type="match status" value="1"/>
</dbReference>
<keyword evidence="2" id="KW-0547">Nucleotide-binding</keyword>
<keyword evidence="3" id="KW-0378">Hydrolase</keyword>
<dbReference type="GO" id="GO:0005829">
    <property type="term" value="C:cytosol"/>
    <property type="evidence" value="ECO:0007669"/>
    <property type="project" value="TreeGrafter"/>
</dbReference>
<dbReference type="GO" id="GO:0003724">
    <property type="term" value="F:RNA helicase activity"/>
    <property type="evidence" value="ECO:0007669"/>
    <property type="project" value="TreeGrafter"/>
</dbReference>
<keyword evidence="5" id="KW-0067">ATP-binding</keyword>
<evidence type="ECO:0000256" key="4">
    <source>
        <dbReference type="ARBA" id="ARBA00022806"/>
    </source>
</evidence>
<keyword evidence="1" id="KW-0934">Plastid</keyword>
<dbReference type="AlphaFoldDB" id="A0A9D4Z6B2"/>
<feature type="domain" description="Helicase C-terminal" evidence="6">
    <location>
        <begin position="4"/>
        <end position="149"/>
    </location>
</feature>
<accession>A0A9D4Z6B2</accession>
<comment type="caution">
    <text evidence="7">The sequence shown here is derived from an EMBL/GenBank/DDBJ whole genome shotgun (WGS) entry which is preliminary data.</text>
</comment>
<proteinExistence type="predicted"/>
<evidence type="ECO:0000256" key="1">
    <source>
        <dbReference type="ARBA" id="ARBA00022528"/>
    </source>
</evidence>
<keyword evidence="1" id="KW-0150">Chloroplast</keyword>
<reference evidence="7" key="1">
    <citation type="submission" date="2021-01" db="EMBL/GenBank/DDBJ databases">
        <title>Adiantum capillus-veneris genome.</title>
        <authorList>
            <person name="Fang Y."/>
            <person name="Liao Q."/>
        </authorList>
    </citation>
    <scope>NUCLEOTIDE SEQUENCE</scope>
    <source>
        <strain evidence="7">H3</strain>
        <tissue evidence="7">Leaf</tissue>
    </source>
</reference>
<evidence type="ECO:0000313" key="7">
    <source>
        <dbReference type="EMBL" id="KAI5061331.1"/>
    </source>
</evidence>
<dbReference type="EMBL" id="JABFUD020000023">
    <property type="protein sequence ID" value="KAI5061331.1"/>
    <property type="molecule type" value="Genomic_DNA"/>
</dbReference>
<evidence type="ECO:0000259" key="6">
    <source>
        <dbReference type="PROSITE" id="PS51194"/>
    </source>
</evidence>
<dbReference type="InterPro" id="IPR001650">
    <property type="entry name" value="Helicase_C-like"/>
</dbReference>
<evidence type="ECO:0000256" key="5">
    <source>
        <dbReference type="ARBA" id="ARBA00022840"/>
    </source>
</evidence>
<gene>
    <name evidence="7" type="ORF">GOP47_0023836</name>
</gene>
<dbReference type="InterPro" id="IPR027417">
    <property type="entry name" value="P-loop_NTPase"/>
</dbReference>
<dbReference type="SUPFAM" id="SSF52540">
    <property type="entry name" value="P-loop containing nucleoside triphosphate hydrolases"/>
    <property type="match status" value="1"/>
</dbReference>
<name>A0A9D4Z6B2_ADICA</name>
<dbReference type="PANTHER" id="PTHR47959">
    <property type="entry name" value="ATP-DEPENDENT RNA HELICASE RHLE-RELATED"/>
    <property type="match status" value="1"/>
</dbReference>
<evidence type="ECO:0000256" key="2">
    <source>
        <dbReference type="ARBA" id="ARBA00022741"/>
    </source>
</evidence>
<dbReference type="OrthoDB" id="10265785at2759"/>
<dbReference type="GO" id="GO:0016787">
    <property type="term" value="F:hydrolase activity"/>
    <property type="evidence" value="ECO:0007669"/>
    <property type="project" value="UniProtKB-KW"/>
</dbReference>
<dbReference type="Gene3D" id="3.40.50.300">
    <property type="entry name" value="P-loop containing nucleotide triphosphate hydrolases"/>
    <property type="match status" value="1"/>
</dbReference>
<dbReference type="Proteomes" id="UP000886520">
    <property type="component" value="Chromosome 23"/>
</dbReference>
<evidence type="ECO:0000256" key="3">
    <source>
        <dbReference type="ARBA" id="ARBA00022801"/>
    </source>
</evidence>
<dbReference type="PROSITE" id="PS51194">
    <property type="entry name" value="HELICASE_CTER"/>
    <property type="match status" value="1"/>
</dbReference>
<protein>
    <recommendedName>
        <fullName evidence="6">Helicase C-terminal domain-containing protein</fullName>
    </recommendedName>
</protein>
<keyword evidence="4" id="KW-0347">Helicase</keyword>
<dbReference type="GO" id="GO:0005524">
    <property type="term" value="F:ATP binding"/>
    <property type="evidence" value="ECO:0007669"/>
    <property type="project" value="UniProtKB-KW"/>
</dbReference>
<organism evidence="7 8">
    <name type="scientific">Adiantum capillus-veneris</name>
    <name type="common">Maidenhair fern</name>
    <dbReference type="NCBI Taxonomy" id="13818"/>
    <lineage>
        <taxon>Eukaryota</taxon>
        <taxon>Viridiplantae</taxon>
        <taxon>Streptophyta</taxon>
        <taxon>Embryophyta</taxon>
        <taxon>Tracheophyta</taxon>
        <taxon>Polypodiopsida</taxon>
        <taxon>Polypodiidae</taxon>
        <taxon>Polypodiales</taxon>
        <taxon>Pteridineae</taxon>
        <taxon>Pteridaceae</taxon>
        <taxon>Vittarioideae</taxon>
        <taxon>Adiantum</taxon>
    </lineage>
</organism>
<evidence type="ECO:0000313" key="8">
    <source>
        <dbReference type="Proteomes" id="UP000886520"/>
    </source>
</evidence>
<feature type="non-terminal residue" evidence="7">
    <location>
        <position position="159"/>
    </location>
</feature>
<dbReference type="InterPro" id="IPR050079">
    <property type="entry name" value="DEAD_box_RNA_helicase"/>
</dbReference>
<sequence>HMKDINQLLHLHILHIQGCFANVSNQIYEIFQLLPQKLQVGVFSATMPFKVLEIARKFMKEPVRILVNRDELPLEAHEVDVEEVSLVINYDLLAHLENYAHRFGRRGVARKKDVAINIVTDEDMILLQDIEKVYNVVIEELPSNVEDWHASLSEYLYIV</sequence>